<dbReference type="Pfam" id="PF16124">
    <property type="entry name" value="RecQ_Zn_bind"/>
    <property type="match status" value="1"/>
</dbReference>
<keyword evidence="5 16" id="KW-0347">Helicase</keyword>
<dbReference type="InterPro" id="IPR002121">
    <property type="entry name" value="HRDC_dom"/>
</dbReference>
<evidence type="ECO:0000259" key="15">
    <source>
        <dbReference type="PROSITE" id="PS51194"/>
    </source>
</evidence>
<comment type="similarity">
    <text evidence="2">Belongs to the helicase family. RecQ subfamily.</text>
</comment>
<dbReference type="Gene3D" id="3.40.50.300">
    <property type="entry name" value="P-loop containing nucleotide triphosphate hydrolases"/>
    <property type="match status" value="2"/>
</dbReference>
<dbReference type="SMART" id="SM00490">
    <property type="entry name" value="HELICc"/>
    <property type="match status" value="1"/>
</dbReference>
<feature type="region of interest" description="Disordered" evidence="12">
    <location>
        <begin position="102"/>
        <end position="140"/>
    </location>
</feature>
<dbReference type="SMART" id="SM00341">
    <property type="entry name" value="HRDC"/>
    <property type="match status" value="1"/>
</dbReference>
<dbReference type="PROSITE" id="PS50967">
    <property type="entry name" value="HRDC"/>
    <property type="match status" value="1"/>
</dbReference>
<dbReference type="InterPro" id="IPR027417">
    <property type="entry name" value="P-loop_NTPase"/>
</dbReference>
<dbReference type="FunFam" id="3.40.50.300:FF:001389">
    <property type="entry name" value="ATP-dependent DNA helicase RecQ"/>
    <property type="match status" value="1"/>
</dbReference>
<keyword evidence="17" id="KW-1185">Reference proteome</keyword>
<evidence type="ECO:0000313" key="17">
    <source>
        <dbReference type="Proteomes" id="UP000499080"/>
    </source>
</evidence>
<dbReference type="SMART" id="SM00956">
    <property type="entry name" value="RQC"/>
    <property type="match status" value="1"/>
</dbReference>
<dbReference type="Pfam" id="PF00570">
    <property type="entry name" value="HRDC"/>
    <property type="match status" value="1"/>
</dbReference>
<proteinExistence type="inferred from homology"/>
<evidence type="ECO:0000259" key="14">
    <source>
        <dbReference type="PROSITE" id="PS51192"/>
    </source>
</evidence>
<protein>
    <recommendedName>
        <fullName evidence="10">DNA 3'-5' helicase</fullName>
        <ecNumber evidence="10">5.6.2.4</ecNumber>
    </recommendedName>
</protein>
<dbReference type="InterPro" id="IPR018982">
    <property type="entry name" value="RQC_domain"/>
</dbReference>
<comment type="catalytic activity">
    <reaction evidence="11">
        <text>ATP + H2O = ADP + phosphate + H(+)</text>
        <dbReference type="Rhea" id="RHEA:13065"/>
        <dbReference type="ChEBI" id="CHEBI:15377"/>
        <dbReference type="ChEBI" id="CHEBI:15378"/>
        <dbReference type="ChEBI" id="CHEBI:30616"/>
        <dbReference type="ChEBI" id="CHEBI:43474"/>
        <dbReference type="ChEBI" id="CHEBI:456216"/>
    </reaction>
</comment>
<dbReference type="InterPro" id="IPR014001">
    <property type="entry name" value="Helicase_ATP-bd"/>
</dbReference>
<evidence type="ECO:0000256" key="8">
    <source>
        <dbReference type="ARBA" id="ARBA00023235"/>
    </source>
</evidence>
<evidence type="ECO:0000256" key="5">
    <source>
        <dbReference type="ARBA" id="ARBA00022806"/>
    </source>
</evidence>
<accession>A0A4Y2LMR6</accession>
<feature type="compositionally biased region" description="Low complexity" evidence="12">
    <location>
        <begin position="997"/>
        <end position="1019"/>
    </location>
</feature>
<dbReference type="OrthoDB" id="10261556at2759"/>
<dbReference type="InterPro" id="IPR036388">
    <property type="entry name" value="WH-like_DNA-bd_sf"/>
</dbReference>
<evidence type="ECO:0000259" key="13">
    <source>
        <dbReference type="PROSITE" id="PS50967"/>
    </source>
</evidence>
<dbReference type="GO" id="GO:0005737">
    <property type="term" value="C:cytoplasm"/>
    <property type="evidence" value="ECO:0007669"/>
    <property type="project" value="TreeGrafter"/>
</dbReference>
<feature type="compositionally biased region" description="Polar residues" evidence="12">
    <location>
        <begin position="102"/>
        <end position="112"/>
    </location>
</feature>
<dbReference type="Pfam" id="PF00270">
    <property type="entry name" value="DEAD"/>
    <property type="match status" value="1"/>
</dbReference>
<dbReference type="GO" id="GO:0005694">
    <property type="term" value="C:chromosome"/>
    <property type="evidence" value="ECO:0007669"/>
    <property type="project" value="TreeGrafter"/>
</dbReference>
<dbReference type="InterPro" id="IPR044876">
    <property type="entry name" value="HRDC_dom_sf"/>
</dbReference>
<dbReference type="InterPro" id="IPR004589">
    <property type="entry name" value="DNA_helicase_ATP-dep_RecQ"/>
</dbReference>
<dbReference type="GO" id="GO:0006260">
    <property type="term" value="P:DNA replication"/>
    <property type="evidence" value="ECO:0007669"/>
    <property type="project" value="InterPro"/>
</dbReference>
<dbReference type="SUPFAM" id="SSF52540">
    <property type="entry name" value="P-loop containing nucleoside triphosphate hydrolases"/>
    <property type="match status" value="1"/>
</dbReference>
<organism evidence="16 17">
    <name type="scientific">Araneus ventricosus</name>
    <name type="common">Orbweaver spider</name>
    <name type="synonym">Epeira ventricosa</name>
    <dbReference type="NCBI Taxonomy" id="182803"/>
    <lineage>
        <taxon>Eukaryota</taxon>
        <taxon>Metazoa</taxon>
        <taxon>Ecdysozoa</taxon>
        <taxon>Arthropoda</taxon>
        <taxon>Chelicerata</taxon>
        <taxon>Arachnida</taxon>
        <taxon>Araneae</taxon>
        <taxon>Araneomorphae</taxon>
        <taxon>Entelegynae</taxon>
        <taxon>Araneoidea</taxon>
        <taxon>Araneidae</taxon>
        <taxon>Araneus</taxon>
    </lineage>
</organism>
<dbReference type="SUPFAM" id="SSF46785">
    <property type="entry name" value="Winged helix' DNA-binding domain"/>
    <property type="match status" value="1"/>
</dbReference>
<dbReference type="GO" id="GO:0005654">
    <property type="term" value="C:nucleoplasm"/>
    <property type="evidence" value="ECO:0007669"/>
    <property type="project" value="TreeGrafter"/>
</dbReference>
<feature type="domain" description="Helicase C-terminal" evidence="15">
    <location>
        <begin position="366"/>
        <end position="525"/>
    </location>
</feature>
<sequence>MRRMTNDMQEKISILEISFSKAVDTLKNCKNEKFLNDIRSKIEAATSALDAISEFKGDVKEDVTIDEFSENEIQPSDDEWGSNPDDFDDMIKACEHAENSINSIEDVSSDPPTDNEDQNDYLDNEENNLNTSNEDNLLVPSKNDDFDCDPPSDEHFRILKQFFGHASFRPMQWKIVHSVLVEQKDVCAVMATGYGKSLCYQYPGVFSDKPTVVISPLISLMEDQVMSLSVANIGACYLGSSQTQMGKVKEDLLKGKYKVVYMTPEFAEGAELLLKNLDKKVGIVLFAIDEAHCVSHWGHDFRASYRKLGKLRSTFSHVPFLTVTATATPTVLSDICSSLNLKSPLRVCSSFDRPNLFLEVCMKSGSVENDLLRVMTKKNGKPGFSGSTIIYCPTRNATEDVYNKLLDMKVSCQIYHAGMTPEQRKKSHRDFVHDKVEVVVATVAFGMGIDKPDVRRVIHYGAPKDIESYYQEIGRAGRDGLPSICQAFYSNADFVTSKFFLKDIKSEKFLAHRADMISKMQQYLNSTRCRRQMLLSHFQGEEVKSSQLSEKCCDNCKKKIKRSQMMKNTDSSQQSLDGKKDFAEEAKVLFGAIEATGGAFGLSVPILIVRGSSNQRITEAMKRCPQYGKGKHISEAWWKAFGRLLTCEKYLQETRVKSFGKQSMFGATVNITSKAKVWLEKAKRSPENSVPLILELSTELTNLEEAKAALSEKKVVVSSASVKRVLSITPLKPEAEYQKNEVPDENKPLDLEDIKPSEEPLDPREEKLVYDMYKKVMSLRNSIADAEGLAPYMVFSNKNLSDIAAHRPVSIESLSQIEGIPSARISKFGQRIIQLVDSFCKEHGLKDNVFSTAKPVPKTKEPDLPAMKNLKGTTQETYLQSKNGTRDLNAIASERGLSVNTIVNHMIEAIKVGLPVQLACFGVTQEIFDTISKVIRSPPINGDISRLTPIKQLCPEYIEFNHIKAVIAVLERKYGLNAIPLENDGSPKQTTPEAKSPDAPSGAPSSAGASTPKSPSIISSKRKESGHLSQSDIPAVKKLKSNKLFKL</sequence>
<reference evidence="16 17" key="1">
    <citation type="journal article" date="2019" name="Sci. Rep.">
        <title>Orb-weaving spider Araneus ventricosus genome elucidates the spidroin gene catalogue.</title>
        <authorList>
            <person name="Kono N."/>
            <person name="Nakamura H."/>
            <person name="Ohtoshi R."/>
            <person name="Moran D.A.P."/>
            <person name="Shinohara A."/>
            <person name="Yoshida Y."/>
            <person name="Fujiwara M."/>
            <person name="Mori M."/>
            <person name="Tomita M."/>
            <person name="Arakawa K."/>
        </authorList>
    </citation>
    <scope>NUCLEOTIDE SEQUENCE [LARGE SCALE GENOMIC DNA]</scope>
</reference>
<evidence type="ECO:0000256" key="10">
    <source>
        <dbReference type="ARBA" id="ARBA00034808"/>
    </source>
</evidence>
<keyword evidence="8" id="KW-0413">Isomerase</keyword>
<keyword evidence="3" id="KW-0547">Nucleotide-binding</keyword>
<dbReference type="PANTHER" id="PTHR13710:SF120">
    <property type="entry name" value="BIFUNCTIONAL 3'-5' EXONUCLEASE_ATP-DEPENDENT HELICASE WRN"/>
    <property type="match status" value="1"/>
</dbReference>
<dbReference type="NCBIfam" id="TIGR00614">
    <property type="entry name" value="recQ_fam"/>
    <property type="match status" value="1"/>
</dbReference>
<dbReference type="GO" id="GO:0005524">
    <property type="term" value="F:ATP binding"/>
    <property type="evidence" value="ECO:0007669"/>
    <property type="project" value="UniProtKB-KW"/>
</dbReference>
<evidence type="ECO:0000256" key="3">
    <source>
        <dbReference type="ARBA" id="ARBA00022741"/>
    </source>
</evidence>
<dbReference type="AlphaFoldDB" id="A0A4Y2LMR6"/>
<evidence type="ECO:0000256" key="2">
    <source>
        <dbReference type="ARBA" id="ARBA00005446"/>
    </source>
</evidence>
<dbReference type="InterPro" id="IPR029491">
    <property type="entry name" value="Helicase_HTH"/>
</dbReference>
<comment type="cofactor">
    <cofactor evidence="1">
        <name>Zn(2+)</name>
        <dbReference type="ChEBI" id="CHEBI:29105"/>
    </cofactor>
</comment>
<dbReference type="GO" id="GO:0043138">
    <property type="term" value="F:3'-5' DNA helicase activity"/>
    <property type="evidence" value="ECO:0007669"/>
    <property type="project" value="UniProtKB-EC"/>
</dbReference>
<evidence type="ECO:0000256" key="4">
    <source>
        <dbReference type="ARBA" id="ARBA00022801"/>
    </source>
</evidence>
<dbReference type="InterPro" id="IPR036390">
    <property type="entry name" value="WH_DNA-bd_sf"/>
</dbReference>
<evidence type="ECO:0000313" key="16">
    <source>
        <dbReference type="EMBL" id="GBN16085.1"/>
    </source>
</evidence>
<keyword evidence="6" id="KW-0067">ATP-binding</keyword>
<dbReference type="GO" id="GO:0003677">
    <property type="term" value="F:DNA binding"/>
    <property type="evidence" value="ECO:0007669"/>
    <property type="project" value="UniProtKB-KW"/>
</dbReference>
<dbReference type="Pfam" id="PF09382">
    <property type="entry name" value="RQC"/>
    <property type="match status" value="1"/>
</dbReference>
<dbReference type="EMBL" id="BGPR01006101">
    <property type="protein sequence ID" value="GBN16085.1"/>
    <property type="molecule type" value="Genomic_DNA"/>
</dbReference>
<dbReference type="Pfam" id="PF00271">
    <property type="entry name" value="Helicase_C"/>
    <property type="match status" value="1"/>
</dbReference>
<feature type="region of interest" description="Disordered" evidence="12">
    <location>
        <begin position="980"/>
        <end position="1034"/>
    </location>
</feature>
<dbReference type="EC" id="5.6.2.4" evidence="10"/>
<feature type="region of interest" description="Disordered" evidence="12">
    <location>
        <begin position="737"/>
        <end position="760"/>
    </location>
</feature>
<dbReference type="GO" id="GO:0000723">
    <property type="term" value="P:telomere maintenance"/>
    <property type="evidence" value="ECO:0007669"/>
    <property type="project" value="TreeGrafter"/>
</dbReference>
<dbReference type="SMART" id="SM00487">
    <property type="entry name" value="DEXDc"/>
    <property type="match status" value="1"/>
</dbReference>
<comment type="caution">
    <text evidence="16">The sequence shown here is derived from an EMBL/GenBank/DDBJ whole genome shotgun (WGS) entry which is preliminary data.</text>
</comment>
<dbReference type="InterPro" id="IPR032284">
    <property type="entry name" value="RecQ_Zn-bd"/>
</dbReference>
<dbReference type="InterPro" id="IPR010997">
    <property type="entry name" value="HRDC-like_sf"/>
</dbReference>
<evidence type="ECO:0000256" key="12">
    <source>
        <dbReference type="SAM" id="MobiDB-lite"/>
    </source>
</evidence>
<dbReference type="SUPFAM" id="SSF47819">
    <property type="entry name" value="HRDC-like"/>
    <property type="match status" value="1"/>
</dbReference>
<dbReference type="CDD" id="cd18794">
    <property type="entry name" value="SF2_C_RecQ"/>
    <property type="match status" value="1"/>
</dbReference>
<feature type="domain" description="Helicase ATP-binding" evidence="14">
    <location>
        <begin position="177"/>
        <end position="345"/>
    </location>
</feature>
<dbReference type="GO" id="GO:0016787">
    <property type="term" value="F:hydrolase activity"/>
    <property type="evidence" value="ECO:0007669"/>
    <property type="project" value="UniProtKB-KW"/>
</dbReference>
<feature type="compositionally biased region" description="Acidic residues" evidence="12">
    <location>
        <begin position="113"/>
        <end position="126"/>
    </location>
</feature>
<keyword evidence="4" id="KW-0378">Hydrolase</keyword>
<evidence type="ECO:0000256" key="9">
    <source>
        <dbReference type="ARBA" id="ARBA00034617"/>
    </source>
</evidence>
<dbReference type="PROSITE" id="PS51192">
    <property type="entry name" value="HELICASE_ATP_BIND_1"/>
    <property type="match status" value="1"/>
</dbReference>
<evidence type="ECO:0000256" key="6">
    <source>
        <dbReference type="ARBA" id="ARBA00022840"/>
    </source>
</evidence>
<dbReference type="GO" id="GO:0000724">
    <property type="term" value="P:double-strand break repair via homologous recombination"/>
    <property type="evidence" value="ECO:0007669"/>
    <property type="project" value="TreeGrafter"/>
</dbReference>
<feature type="domain" description="HRDC" evidence="13">
    <location>
        <begin position="766"/>
        <end position="846"/>
    </location>
</feature>
<keyword evidence="7" id="KW-0238">DNA-binding</keyword>
<name>A0A4Y2LMR6_ARAVE</name>
<dbReference type="Gene3D" id="1.10.10.10">
    <property type="entry name" value="Winged helix-like DNA-binding domain superfamily/Winged helix DNA-binding domain"/>
    <property type="match status" value="1"/>
</dbReference>
<dbReference type="Proteomes" id="UP000499080">
    <property type="component" value="Unassembled WGS sequence"/>
</dbReference>
<evidence type="ECO:0000256" key="1">
    <source>
        <dbReference type="ARBA" id="ARBA00001947"/>
    </source>
</evidence>
<dbReference type="InterPro" id="IPR011545">
    <property type="entry name" value="DEAD/DEAH_box_helicase_dom"/>
</dbReference>
<comment type="catalytic activity">
    <reaction evidence="9">
        <text>Couples ATP hydrolysis with the unwinding of duplex DNA by translocating in the 3'-5' direction.</text>
        <dbReference type="EC" id="5.6.2.4"/>
    </reaction>
</comment>
<dbReference type="GO" id="GO:0009378">
    <property type="term" value="F:four-way junction helicase activity"/>
    <property type="evidence" value="ECO:0007669"/>
    <property type="project" value="TreeGrafter"/>
</dbReference>
<evidence type="ECO:0000256" key="11">
    <source>
        <dbReference type="ARBA" id="ARBA00049360"/>
    </source>
</evidence>
<dbReference type="Gene3D" id="1.10.150.80">
    <property type="entry name" value="HRDC domain"/>
    <property type="match status" value="1"/>
</dbReference>
<gene>
    <name evidence="16" type="primary">wrn</name>
    <name evidence="16" type="ORF">AVEN_131683_1</name>
</gene>
<dbReference type="PANTHER" id="PTHR13710">
    <property type="entry name" value="DNA HELICASE RECQ FAMILY MEMBER"/>
    <property type="match status" value="1"/>
</dbReference>
<dbReference type="InterPro" id="IPR001650">
    <property type="entry name" value="Helicase_C-like"/>
</dbReference>
<dbReference type="Pfam" id="PF14493">
    <property type="entry name" value="HTH_40"/>
    <property type="match status" value="1"/>
</dbReference>
<dbReference type="PROSITE" id="PS51194">
    <property type="entry name" value="HELICASE_CTER"/>
    <property type="match status" value="1"/>
</dbReference>
<evidence type="ECO:0000256" key="7">
    <source>
        <dbReference type="ARBA" id="ARBA00023125"/>
    </source>
</evidence>